<evidence type="ECO:0000256" key="4">
    <source>
        <dbReference type="ARBA" id="ARBA00023163"/>
    </source>
</evidence>
<accession>A0A3P8AFJ9</accession>
<proteinExistence type="predicted"/>
<dbReference type="EMBL" id="UZAH01027247">
    <property type="protein sequence ID" value="VDO89993.1"/>
    <property type="molecule type" value="Genomic_DNA"/>
</dbReference>
<gene>
    <name evidence="8" type="ORF">HPBE_LOCUS11831</name>
</gene>
<evidence type="ECO:0000313" key="9">
    <source>
        <dbReference type="Proteomes" id="UP000050761"/>
    </source>
</evidence>
<dbReference type="WBParaSite" id="HPBE_0001183001-mRNA-1">
    <property type="protein sequence ID" value="HPBE_0001183001-mRNA-1"/>
    <property type="gene ID" value="HPBE_0001183001"/>
</dbReference>
<protein>
    <submittedName>
        <fullName evidence="10">MRG domain-containing protein</fullName>
    </submittedName>
</protein>
<dbReference type="InterPro" id="IPR008676">
    <property type="entry name" value="MRG"/>
</dbReference>
<name>A0A183FUG6_HELPZ</name>
<keyword evidence="2" id="KW-0156">Chromatin regulator</keyword>
<keyword evidence="3" id="KW-0805">Transcription regulation</keyword>
<evidence type="ECO:0000256" key="1">
    <source>
        <dbReference type="ARBA" id="ARBA00004123"/>
    </source>
</evidence>
<dbReference type="GO" id="GO:0006325">
    <property type="term" value="P:chromatin organization"/>
    <property type="evidence" value="ECO:0007669"/>
    <property type="project" value="UniProtKB-KW"/>
</dbReference>
<keyword evidence="9" id="KW-1185">Reference proteome</keyword>
<dbReference type="Pfam" id="PF22732">
    <property type="entry name" value="MSL3_chromo-like"/>
    <property type="match status" value="1"/>
</dbReference>
<dbReference type="GO" id="GO:0005634">
    <property type="term" value="C:nucleus"/>
    <property type="evidence" value="ECO:0007669"/>
    <property type="project" value="UniProtKB-SubCell"/>
</dbReference>
<dbReference type="GO" id="GO:0035267">
    <property type="term" value="C:NuA4 histone acetyltransferase complex"/>
    <property type="evidence" value="ECO:0007669"/>
    <property type="project" value="TreeGrafter"/>
</dbReference>
<keyword evidence="5" id="KW-0539">Nucleus</keyword>
<reference evidence="8 9" key="1">
    <citation type="submission" date="2018-11" db="EMBL/GenBank/DDBJ databases">
        <authorList>
            <consortium name="Pathogen Informatics"/>
        </authorList>
    </citation>
    <scope>NUCLEOTIDE SEQUENCE [LARGE SCALE GENOMIC DNA]</scope>
</reference>
<dbReference type="InterPro" id="IPR026541">
    <property type="entry name" value="MRG_dom"/>
</dbReference>
<evidence type="ECO:0000313" key="10">
    <source>
        <dbReference type="WBParaSite" id="HPBE_0001183001-mRNA-1"/>
    </source>
</evidence>
<dbReference type="PANTHER" id="PTHR10880:SF48">
    <property type="entry name" value="MORTALITY FACTOR 4 LIKE 2"/>
    <property type="match status" value="1"/>
</dbReference>
<dbReference type="Proteomes" id="UP000050761">
    <property type="component" value="Unassembled WGS sequence"/>
</dbReference>
<evidence type="ECO:0000256" key="5">
    <source>
        <dbReference type="ARBA" id="ARBA00023242"/>
    </source>
</evidence>
<dbReference type="Gene3D" id="1.10.274.30">
    <property type="entry name" value="MRG domain"/>
    <property type="match status" value="1"/>
</dbReference>
<dbReference type="GO" id="GO:0006355">
    <property type="term" value="P:regulation of DNA-templated transcription"/>
    <property type="evidence" value="ECO:0007669"/>
    <property type="project" value="InterPro"/>
</dbReference>
<dbReference type="AlphaFoldDB" id="A0A183FUG6"/>
<dbReference type="OrthoDB" id="124855at2759"/>
<keyword evidence="4" id="KW-0804">Transcription</keyword>
<accession>A0A183FUG6</accession>
<dbReference type="InterPro" id="IPR038217">
    <property type="entry name" value="MRG_C_sf"/>
</dbReference>
<feature type="domain" description="MSL3 chromodomain-like" evidence="7">
    <location>
        <begin position="9"/>
        <end position="59"/>
    </location>
</feature>
<dbReference type="SUPFAM" id="SSF54160">
    <property type="entry name" value="Chromo domain-like"/>
    <property type="match status" value="1"/>
</dbReference>
<dbReference type="InterPro" id="IPR053820">
    <property type="entry name" value="MSL3_chromo-like"/>
</dbReference>
<sequence length="300" mass="34281">MAPKKDQRYEVNYKVLCKHGAFFYEAKITDVEEEHGEMVYTVHYQGWHKRYDERIRQSQCPEMFLPLTEANIAKAKADILEASAAKTKKSENDSRASTPSDRAGITGIFGSILVGCGSRSVAVPSHFLTTLSLNLPDYTTLRNYSLYDLSHFRYTLQTLPLLNLECLITIHEGGTTRIPGVDSLCTCAKNLRDYFDVVLSYQLLYKSEKPQYQALAKREQEKFDDGGPLRPEMIRPSKFYGLAHLLRLLVKLPVLLRLNLTNDLEFMVRIACYHDFIAFLRQNAPFILDFDLDYKVSGSA</sequence>
<evidence type="ECO:0000259" key="6">
    <source>
        <dbReference type="Pfam" id="PF05712"/>
    </source>
</evidence>
<reference evidence="10" key="2">
    <citation type="submission" date="2019-09" db="UniProtKB">
        <authorList>
            <consortium name="WormBaseParasite"/>
        </authorList>
    </citation>
    <scope>IDENTIFICATION</scope>
</reference>
<evidence type="ECO:0000259" key="7">
    <source>
        <dbReference type="Pfam" id="PF22732"/>
    </source>
</evidence>
<evidence type="ECO:0000256" key="2">
    <source>
        <dbReference type="ARBA" id="ARBA00022853"/>
    </source>
</evidence>
<comment type="subcellular location">
    <subcellularLocation>
        <location evidence="1">Nucleus</location>
    </subcellularLocation>
</comment>
<dbReference type="Gene3D" id="2.30.30.140">
    <property type="match status" value="1"/>
</dbReference>
<feature type="domain" description="MRG" evidence="6">
    <location>
        <begin position="184"/>
        <end position="283"/>
    </location>
</feature>
<organism evidence="9 10">
    <name type="scientific">Heligmosomoides polygyrus</name>
    <name type="common">Parasitic roundworm</name>
    <dbReference type="NCBI Taxonomy" id="6339"/>
    <lineage>
        <taxon>Eukaryota</taxon>
        <taxon>Metazoa</taxon>
        <taxon>Ecdysozoa</taxon>
        <taxon>Nematoda</taxon>
        <taxon>Chromadorea</taxon>
        <taxon>Rhabditida</taxon>
        <taxon>Rhabditina</taxon>
        <taxon>Rhabditomorpha</taxon>
        <taxon>Strongyloidea</taxon>
        <taxon>Heligmosomidae</taxon>
        <taxon>Heligmosomoides</taxon>
    </lineage>
</organism>
<dbReference type="Pfam" id="PF05712">
    <property type="entry name" value="MRG"/>
    <property type="match status" value="1"/>
</dbReference>
<dbReference type="PROSITE" id="PS51640">
    <property type="entry name" value="MRG"/>
    <property type="match status" value="1"/>
</dbReference>
<dbReference type="InterPro" id="IPR016197">
    <property type="entry name" value="Chromo-like_dom_sf"/>
</dbReference>
<dbReference type="PANTHER" id="PTHR10880">
    <property type="entry name" value="MORTALITY FACTOR 4-LIKE PROTEIN"/>
    <property type="match status" value="1"/>
</dbReference>
<evidence type="ECO:0000313" key="8">
    <source>
        <dbReference type="EMBL" id="VDO89993.1"/>
    </source>
</evidence>
<evidence type="ECO:0000256" key="3">
    <source>
        <dbReference type="ARBA" id="ARBA00023015"/>
    </source>
</evidence>